<dbReference type="InterPro" id="IPR020215">
    <property type="entry name" value="EbsA-like"/>
</dbReference>
<organism evidence="2 3">
    <name type="scientific">Lactococcus hircilactis</name>
    <dbReference type="NCBI Taxonomy" id="1494462"/>
    <lineage>
        <taxon>Bacteria</taxon>
        <taxon>Bacillati</taxon>
        <taxon>Bacillota</taxon>
        <taxon>Bacilli</taxon>
        <taxon>Lactobacillales</taxon>
        <taxon>Streptococcaceae</taxon>
        <taxon>Lactococcus</taxon>
    </lineage>
</organism>
<dbReference type="OrthoDB" id="2242347at2"/>
<feature type="transmembrane region" description="Helical" evidence="1">
    <location>
        <begin position="38"/>
        <end position="58"/>
    </location>
</feature>
<evidence type="ECO:0000256" key="1">
    <source>
        <dbReference type="SAM" id="Phobius"/>
    </source>
</evidence>
<dbReference type="RefSeq" id="WP_153496522.1">
    <property type="nucleotide sequence ID" value="NZ_CAXYUY010000011.1"/>
</dbReference>
<keyword evidence="1" id="KW-0472">Membrane</keyword>
<protein>
    <submittedName>
        <fullName evidence="2">Uncharacterized protein</fullName>
    </submittedName>
</protein>
<dbReference type="Proteomes" id="UP000439550">
    <property type="component" value="Unassembled WGS sequence"/>
</dbReference>
<dbReference type="Pfam" id="PF17255">
    <property type="entry name" value="EbsA"/>
    <property type="match status" value="1"/>
</dbReference>
<keyword evidence="1" id="KW-0812">Transmembrane</keyword>
<keyword evidence="1" id="KW-1133">Transmembrane helix</keyword>
<accession>A0A7X1ZB50</accession>
<proteinExistence type="predicted"/>
<evidence type="ECO:0000313" key="3">
    <source>
        <dbReference type="Proteomes" id="UP000439550"/>
    </source>
</evidence>
<reference evidence="2 3" key="1">
    <citation type="submission" date="2019-10" db="EMBL/GenBank/DDBJ databases">
        <authorList>
            <person name="Dong K."/>
        </authorList>
    </citation>
    <scope>NUCLEOTIDE SEQUENCE [LARGE SCALE GENOMIC DNA]</scope>
    <source>
        <strain evidence="2 3">DSM 28960</strain>
    </source>
</reference>
<comment type="caution">
    <text evidence="2">The sequence shown here is derived from an EMBL/GenBank/DDBJ whole genome shotgun (WGS) entry which is preliminary data.</text>
</comment>
<sequence length="132" mass="15668">MNSGFFLPMSSNYRLAWLWGIIVLSFERIVFYELDKESNWLLTLIFWLSIIAFLVLIWPHRFFISQGHFYFPFFPRLKMADFEIRHISAVRITRFGCGFSYAGKRYHFLTFGKSKAAFEKMMDHGETSVVNA</sequence>
<gene>
    <name evidence="2" type="ORF">GHI93_07945</name>
</gene>
<dbReference type="EMBL" id="WITJ01000010">
    <property type="protein sequence ID" value="MQW39855.1"/>
    <property type="molecule type" value="Genomic_DNA"/>
</dbReference>
<evidence type="ECO:0000313" key="2">
    <source>
        <dbReference type="EMBL" id="MQW39855.1"/>
    </source>
</evidence>
<name>A0A7X1ZB50_9LACT</name>
<feature type="transmembrane region" description="Helical" evidence="1">
    <location>
        <begin position="12"/>
        <end position="32"/>
    </location>
</feature>
<dbReference type="AlphaFoldDB" id="A0A7X1ZB50"/>
<keyword evidence="3" id="KW-1185">Reference proteome</keyword>